<sequence length="152" mass="15283">MIASMLAFALSVAAQTVAPQTAAPQGAVPPVPGELGRQPLPAQGCAAYLWNVSDRKLVVMAGADPALVRLVLGGKAIDLARESESGLGGFGFAGRTAYRNSDVTVTLDMTVQTQADLTDGGAVPQGTLTLERGGADAVVIPVAGLIGCAPAR</sequence>
<dbReference type="Proteomes" id="UP000640426">
    <property type="component" value="Unassembled WGS sequence"/>
</dbReference>
<accession>A0ABS0XLC1</accession>
<reference evidence="3" key="1">
    <citation type="submission" date="2020-12" db="EMBL/GenBank/DDBJ databases">
        <title>Hymenobacter sp.</title>
        <authorList>
            <person name="Kim M.K."/>
        </authorList>
    </citation>
    <scope>NUCLEOTIDE SEQUENCE [LARGE SCALE GENOMIC DNA]</scope>
    <source>
        <strain evidence="3">BT553</strain>
    </source>
</reference>
<evidence type="ECO:0000256" key="1">
    <source>
        <dbReference type="SAM" id="SignalP"/>
    </source>
</evidence>
<feature type="chain" id="PRO_5046542562" evidence="1">
    <location>
        <begin position="19"/>
        <end position="152"/>
    </location>
</feature>
<gene>
    <name evidence="2" type="ORF">JAO74_03360</name>
</gene>
<organism evidence="2 3">
    <name type="scientific">Sphingomonas mollis</name>
    <dbReference type="NCBI Taxonomy" id="2795726"/>
    <lineage>
        <taxon>Bacteria</taxon>
        <taxon>Pseudomonadati</taxon>
        <taxon>Pseudomonadota</taxon>
        <taxon>Alphaproteobacteria</taxon>
        <taxon>Sphingomonadales</taxon>
        <taxon>Sphingomonadaceae</taxon>
        <taxon>Sphingomonas</taxon>
    </lineage>
</organism>
<evidence type="ECO:0000313" key="2">
    <source>
        <dbReference type="EMBL" id="MBJ6120827.1"/>
    </source>
</evidence>
<keyword evidence="1" id="KW-0732">Signal</keyword>
<protein>
    <submittedName>
        <fullName evidence="2">Uncharacterized protein</fullName>
    </submittedName>
</protein>
<keyword evidence="3" id="KW-1185">Reference proteome</keyword>
<dbReference type="EMBL" id="JAELXS010000001">
    <property type="protein sequence ID" value="MBJ6120827.1"/>
    <property type="molecule type" value="Genomic_DNA"/>
</dbReference>
<comment type="caution">
    <text evidence="2">The sequence shown here is derived from an EMBL/GenBank/DDBJ whole genome shotgun (WGS) entry which is preliminary data.</text>
</comment>
<name>A0ABS0XLC1_9SPHN</name>
<proteinExistence type="predicted"/>
<evidence type="ECO:0000313" key="3">
    <source>
        <dbReference type="Proteomes" id="UP000640426"/>
    </source>
</evidence>
<feature type="signal peptide" evidence="1">
    <location>
        <begin position="1"/>
        <end position="18"/>
    </location>
</feature>